<proteinExistence type="predicted"/>
<keyword evidence="1" id="KW-0472">Membrane</keyword>
<evidence type="ECO:0000256" key="1">
    <source>
        <dbReference type="SAM" id="Phobius"/>
    </source>
</evidence>
<evidence type="ECO:0000313" key="3">
    <source>
        <dbReference type="Proteomes" id="UP000322631"/>
    </source>
</evidence>
<accession>A0A5C0SJB3</accession>
<evidence type="ECO:0000313" key="2">
    <source>
        <dbReference type="EMBL" id="QEK13796.1"/>
    </source>
</evidence>
<keyword evidence="1" id="KW-1133">Transmembrane helix</keyword>
<dbReference type="GeneID" id="41608220"/>
<keyword evidence="1" id="KW-0812">Transmembrane</keyword>
<sequence length="290" mass="33567">MGCDMDDNLKAIIPFVIIFILIVQMVQMRLEIGELRRDVEGFKNQHEQYSHILWSEYGRDIYAAREYLQKTRPDIMERLGNASLTVDSISTWSFEASYDPREGVFWVWYYPYGQTERSIVYVQITAYYPNGTPVRGFPWIRYKVNHTTGEVIGVSADTADMEVMRAYNRLYRNVTTSLGISNHRILKTCRHPVELLSDNETWFDSEMECILAENLSLCWFIIGEVDGKTGVLRRLEITRPFEGGCEKEDELRTLDTIEKLAPYNATAQGLKRDILNLTGGLMFNLTFPNP</sequence>
<keyword evidence="3" id="KW-1185">Reference proteome</keyword>
<reference evidence="2 3" key="1">
    <citation type="submission" date="2019-07" db="EMBL/GenBank/DDBJ databases">
        <title>Complete genome of Thermococcus acidophilus.</title>
        <authorList>
            <person name="Li X."/>
        </authorList>
    </citation>
    <scope>NUCLEOTIDE SEQUENCE [LARGE SCALE GENOMIC DNA]</scope>
    <source>
        <strain evidence="2 3">SY113</strain>
    </source>
</reference>
<dbReference type="KEGG" id="them:FPV09_00155"/>
<protein>
    <submittedName>
        <fullName evidence="2">Uncharacterized protein</fullName>
    </submittedName>
</protein>
<dbReference type="RefSeq" id="WP_148881919.1">
    <property type="nucleotide sequence ID" value="NZ_CP041932.1"/>
</dbReference>
<dbReference type="EMBL" id="CP041932">
    <property type="protein sequence ID" value="QEK13796.1"/>
    <property type="molecule type" value="Genomic_DNA"/>
</dbReference>
<name>A0A5C0SJB3_9EURY</name>
<dbReference type="Proteomes" id="UP000322631">
    <property type="component" value="Chromosome"/>
</dbReference>
<dbReference type="AlphaFoldDB" id="A0A5C0SJB3"/>
<feature type="transmembrane region" description="Helical" evidence="1">
    <location>
        <begin position="12"/>
        <end position="30"/>
    </location>
</feature>
<gene>
    <name evidence="2" type="ORF">FPV09_00155</name>
</gene>
<organism evidence="2 3">
    <name type="scientific">Thermococcus aciditolerans</name>
    <dbReference type="NCBI Taxonomy" id="2598455"/>
    <lineage>
        <taxon>Archaea</taxon>
        <taxon>Methanobacteriati</taxon>
        <taxon>Methanobacteriota</taxon>
        <taxon>Thermococci</taxon>
        <taxon>Thermococcales</taxon>
        <taxon>Thermococcaceae</taxon>
        <taxon>Thermococcus</taxon>
    </lineage>
</organism>